<evidence type="ECO:0000256" key="4">
    <source>
        <dbReference type="ARBA" id="ARBA00022989"/>
    </source>
</evidence>
<dbReference type="SUPFAM" id="SSF103473">
    <property type="entry name" value="MFS general substrate transporter"/>
    <property type="match status" value="1"/>
</dbReference>
<proteinExistence type="predicted"/>
<feature type="transmembrane region" description="Helical" evidence="6">
    <location>
        <begin position="74"/>
        <end position="92"/>
    </location>
</feature>
<dbReference type="GO" id="GO:0022857">
    <property type="term" value="F:transmembrane transporter activity"/>
    <property type="evidence" value="ECO:0007669"/>
    <property type="project" value="InterPro"/>
</dbReference>
<dbReference type="AlphaFoldDB" id="A0A0D1YYZ7"/>
<sequence>MDTPPKSESTSVEHATTHRLEYTDAEARKVLRKLDWHILPFCFLLYTFSVLDRGNLGNAKLAGLDTDLGLTSDQYTWLGTIFYIAYIVFQFTSMGWKIFKPHQWVTFVVFFWGTVSTLQAVCTNWKGLMACRFLLGVAETMFGPGIPLYFSFFYPRRHMGLRFGLFLSGAALANAYSGALAYGISHIHSSVSNWKIIFIIEGAPTALLALITWFFLPDSPREAKFLTPREREIALHLADDHQAQTEDPGQTGIHFKNLFDAFKDYRNWLFGLSNFSTNVSFASLPLFLPTIISEFGTYSTLTSNGLSAPPYLLSFFLIIGVSFFSDRFRVRGPFAAFFASLSAIGYLILALTDAVSARYVSCFLIVTIFVTVSIVLVWNANTNENESKRTGGVWIIQTVGQCGTVLGTHSFPSNQKPYYRRGMWTGFGFSLFSALICTTLSFVLWQENKRRDQLYGKVDRTTEMGHDEDNGDLPAEAKFRYII</sequence>
<feature type="transmembrane region" description="Helical" evidence="6">
    <location>
        <begin position="357"/>
        <end position="380"/>
    </location>
</feature>
<evidence type="ECO:0000256" key="5">
    <source>
        <dbReference type="ARBA" id="ARBA00023136"/>
    </source>
</evidence>
<dbReference type="PROSITE" id="PS50850">
    <property type="entry name" value="MFS"/>
    <property type="match status" value="1"/>
</dbReference>
<reference evidence="8 9" key="1">
    <citation type="submission" date="2015-01" db="EMBL/GenBank/DDBJ databases">
        <title>The Genome Sequence of Exophiala sideris CBS121828.</title>
        <authorList>
            <consortium name="The Broad Institute Genomics Platform"/>
            <person name="Cuomo C."/>
            <person name="de Hoog S."/>
            <person name="Gorbushina A."/>
            <person name="Stielow B."/>
            <person name="Teixiera M."/>
            <person name="Abouelleil A."/>
            <person name="Chapman S.B."/>
            <person name="Priest M."/>
            <person name="Young S.K."/>
            <person name="Wortman J."/>
            <person name="Nusbaum C."/>
            <person name="Birren B."/>
        </authorList>
    </citation>
    <scope>NUCLEOTIDE SEQUENCE [LARGE SCALE GENOMIC DNA]</scope>
    <source>
        <strain evidence="8 9">CBS 121828</strain>
    </source>
</reference>
<name>A0A0D1YYZ7_9EURO</name>
<feature type="transmembrane region" description="Helical" evidence="6">
    <location>
        <begin position="308"/>
        <end position="325"/>
    </location>
</feature>
<protein>
    <recommendedName>
        <fullName evidence="7">Major facilitator superfamily (MFS) profile domain-containing protein</fullName>
    </recommendedName>
</protein>
<accession>A0A0D1YYZ7</accession>
<evidence type="ECO:0000256" key="1">
    <source>
        <dbReference type="ARBA" id="ARBA00004141"/>
    </source>
</evidence>
<organism evidence="8 9">
    <name type="scientific">Exophiala sideris</name>
    <dbReference type="NCBI Taxonomy" id="1016849"/>
    <lineage>
        <taxon>Eukaryota</taxon>
        <taxon>Fungi</taxon>
        <taxon>Dikarya</taxon>
        <taxon>Ascomycota</taxon>
        <taxon>Pezizomycotina</taxon>
        <taxon>Eurotiomycetes</taxon>
        <taxon>Chaetothyriomycetidae</taxon>
        <taxon>Chaetothyriales</taxon>
        <taxon>Herpotrichiellaceae</taxon>
        <taxon>Exophiala</taxon>
    </lineage>
</organism>
<feature type="transmembrane region" description="Helical" evidence="6">
    <location>
        <begin position="165"/>
        <end position="184"/>
    </location>
</feature>
<feature type="transmembrane region" description="Helical" evidence="6">
    <location>
        <begin position="104"/>
        <end position="121"/>
    </location>
</feature>
<dbReference type="InterPro" id="IPR036259">
    <property type="entry name" value="MFS_trans_sf"/>
</dbReference>
<comment type="subcellular location">
    <subcellularLocation>
        <location evidence="1">Membrane</location>
        <topology evidence="1">Multi-pass membrane protein</topology>
    </subcellularLocation>
</comment>
<dbReference type="Gene3D" id="1.20.1250.20">
    <property type="entry name" value="MFS general substrate transporter like domains"/>
    <property type="match status" value="2"/>
</dbReference>
<evidence type="ECO:0000256" key="6">
    <source>
        <dbReference type="SAM" id="Phobius"/>
    </source>
</evidence>
<dbReference type="EMBL" id="KN846951">
    <property type="protein sequence ID" value="KIV86764.1"/>
    <property type="molecule type" value="Genomic_DNA"/>
</dbReference>
<keyword evidence="3 6" id="KW-0812">Transmembrane</keyword>
<dbReference type="OrthoDB" id="2985014at2759"/>
<dbReference type="HOGENOM" id="CLU_001265_0_1_1"/>
<evidence type="ECO:0000256" key="2">
    <source>
        <dbReference type="ARBA" id="ARBA00022448"/>
    </source>
</evidence>
<keyword evidence="2" id="KW-0813">Transport</keyword>
<evidence type="ECO:0000313" key="8">
    <source>
        <dbReference type="EMBL" id="KIV86764.1"/>
    </source>
</evidence>
<evidence type="ECO:0000313" key="9">
    <source>
        <dbReference type="Proteomes" id="UP000053599"/>
    </source>
</evidence>
<dbReference type="InterPro" id="IPR011701">
    <property type="entry name" value="MFS"/>
</dbReference>
<evidence type="ECO:0000259" key="7">
    <source>
        <dbReference type="PROSITE" id="PS50850"/>
    </source>
</evidence>
<feature type="transmembrane region" description="Helical" evidence="6">
    <location>
        <begin position="332"/>
        <end position="351"/>
    </location>
</feature>
<feature type="transmembrane region" description="Helical" evidence="6">
    <location>
        <begin position="423"/>
        <end position="445"/>
    </location>
</feature>
<dbReference type="GO" id="GO:0016020">
    <property type="term" value="C:membrane"/>
    <property type="evidence" value="ECO:0007669"/>
    <property type="project" value="UniProtKB-SubCell"/>
</dbReference>
<dbReference type="PANTHER" id="PTHR43791">
    <property type="entry name" value="PERMEASE-RELATED"/>
    <property type="match status" value="1"/>
</dbReference>
<evidence type="ECO:0000256" key="3">
    <source>
        <dbReference type="ARBA" id="ARBA00022692"/>
    </source>
</evidence>
<gene>
    <name evidence="8" type="ORF">PV11_02357</name>
</gene>
<dbReference type="FunFam" id="1.20.1250.20:FF:000013">
    <property type="entry name" value="MFS general substrate transporter"/>
    <property type="match status" value="1"/>
</dbReference>
<dbReference type="InterPro" id="IPR020846">
    <property type="entry name" value="MFS_dom"/>
</dbReference>
<feature type="transmembrane region" description="Helical" evidence="6">
    <location>
        <begin position="268"/>
        <end position="288"/>
    </location>
</feature>
<feature type="transmembrane region" description="Helical" evidence="6">
    <location>
        <begin position="392"/>
        <end position="411"/>
    </location>
</feature>
<feature type="domain" description="Major facilitator superfamily (MFS) profile" evidence="7">
    <location>
        <begin position="38"/>
        <end position="451"/>
    </location>
</feature>
<dbReference type="PANTHER" id="PTHR43791:SF36">
    <property type="entry name" value="TRANSPORTER, PUTATIVE (AFU_ORTHOLOGUE AFUA_6G08340)-RELATED"/>
    <property type="match status" value="1"/>
</dbReference>
<feature type="transmembrane region" description="Helical" evidence="6">
    <location>
        <begin position="196"/>
        <end position="216"/>
    </location>
</feature>
<keyword evidence="4 6" id="KW-1133">Transmembrane helix</keyword>
<dbReference type="STRING" id="1016849.A0A0D1YYZ7"/>
<dbReference type="FunFam" id="1.20.1250.20:FF:000018">
    <property type="entry name" value="MFS transporter permease"/>
    <property type="match status" value="1"/>
</dbReference>
<dbReference type="Pfam" id="PF07690">
    <property type="entry name" value="MFS_1"/>
    <property type="match status" value="1"/>
</dbReference>
<feature type="transmembrane region" description="Helical" evidence="6">
    <location>
        <begin position="133"/>
        <end position="153"/>
    </location>
</feature>
<dbReference type="Proteomes" id="UP000053599">
    <property type="component" value="Unassembled WGS sequence"/>
</dbReference>
<keyword evidence="5 6" id="KW-0472">Membrane</keyword>